<dbReference type="PANTHER" id="PTHR13068">
    <property type="entry name" value="CGI-12 PROTEIN-RELATED"/>
    <property type="match status" value="1"/>
</dbReference>
<reference evidence="5" key="1">
    <citation type="submission" date="2019-07" db="EMBL/GenBank/DDBJ databases">
        <title>De Novo Assembly of kiwifruit Actinidia rufa.</title>
        <authorList>
            <person name="Sugita-Konishi S."/>
            <person name="Sato K."/>
            <person name="Mori E."/>
            <person name="Abe Y."/>
            <person name="Kisaki G."/>
            <person name="Hamano K."/>
            <person name="Suezawa K."/>
            <person name="Otani M."/>
            <person name="Fukuda T."/>
            <person name="Manabe T."/>
            <person name="Gomi K."/>
            <person name="Tabuchi M."/>
            <person name="Akimitsu K."/>
            <person name="Kataoka I."/>
        </authorList>
    </citation>
    <scope>NUCLEOTIDE SEQUENCE [LARGE SCALE GENOMIC DNA]</scope>
    <source>
        <strain evidence="5">cv. Fuchu</strain>
    </source>
</reference>
<dbReference type="OrthoDB" id="637682at2759"/>
<dbReference type="Proteomes" id="UP000585474">
    <property type="component" value="Unassembled WGS sequence"/>
</dbReference>
<keyword evidence="2" id="KW-0804">Transcription</keyword>
<dbReference type="Gene3D" id="1.25.70.10">
    <property type="entry name" value="Transcription termination factor 3, mitochondrial"/>
    <property type="match status" value="2"/>
</dbReference>
<dbReference type="AlphaFoldDB" id="A0A7J0DKW6"/>
<accession>A0A7J0DKW6</accession>
<dbReference type="PANTHER" id="PTHR13068:SF236">
    <property type="entry name" value="OS02G0749800 PROTEIN"/>
    <property type="match status" value="1"/>
</dbReference>
<dbReference type="GO" id="GO:0003676">
    <property type="term" value="F:nucleic acid binding"/>
    <property type="evidence" value="ECO:0007669"/>
    <property type="project" value="InterPro"/>
</dbReference>
<evidence type="ECO:0000313" key="5">
    <source>
        <dbReference type="Proteomes" id="UP000585474"/>
    </source>
</evidence>
<dbReference type="Pfam" id="PF02536">
    <property type="entry name" value="mTERF"/>
    <property type="match status" value="2"/>
</dbReference>
<evidence type="ECO:0000313" key="4">
    <source>
        <dbReference type="EMBL" id="GFS37322.1"/>
    </source>
</evidence>
<keyword evidence="2" id="KW-0806">Transcription termination</keyword>
<dbReference type="InterPro" id="IPR003690">
    <property type="entry name" value="MTERF"/>
</dbReference>
<dbReference type="SMART" id="SM00733">
    <property type="entry name" value="Mterf"/>
    <property type="match status" value="5"/>
</dbReference>
<evidence type="ECO:0008006" key="6">
    <source>
        <dbReference type="Google" id="ProtNLM"/>
    </source>
</evidence>
<organism evidence="4 5">
    <name type="scientific">Actinidia rufa</name>
    <dbReference type="NCBI Taxonomy" id="165716"/>
    <lineage>
        <taxon>Eukaryota</taxon>
        <taxon>Viridiplantae</taxon>
        <taxon>Streptophyta</taxon>
        <taxon>Embryophyta</taxon>
        <taxon>Tracheophyta</taxon>
        <taxon>Spermatophyta</taxon>
        <taxon>Magnoliopsida</taxon>
        <taxon>eudicotyledons</taxon>
        <taxon>Gunneridae</taxon>
        <taxon>Pentapetalae</taxon>
        <taxon>asterids</taxon>
        <taxon>Ericales</taxon>
        <taxon>Actinidiaceae</taxon>
        <taxon>Actinidia</taxon>
    </lineage>
</organism>
<evidence type="ECO:0000256" key="2">
    <source>
        <dbReference type="ARBA" id="ARBA00022472"/>
    </source>
</evidence>
<sequence length="449" mass="51058">MMSSGIVGSGGRFWLAKFAKRSGFVIDLAKRSGFVIDEAPGLQQERRDHMRLVRDSTTQISSPLLPQELQSLRRTSTEISSTSTTITANCTNQHLLSFTVGDVIKSCDLPDDFGVRCKSSENPNSVLKLLQSCGFTQTQVRTIVSKYPNILLCNPRKNIKPKIDFLRSVVISEADVLNMVTAYPFFLKRSLKNHLVPSVHLLITSLGGQQNAMAAIKRHPIILDYNVCKNLVPNLSTLRNLGVPKTQISKMITELVCSQVIAGTRPEWFCKVVSTIMEMGFDPLSARFRVAVNAMAFCTETTWEGKLNFYTSLGFSSDEVLYMFRKRPHVFCMSEETVRGAVEFYIDKLDGSIWELSTRPKILTYSLEKRIIPRCLIVQILLSRHQIHKNVKVDTIMQKTESEFLDKYVMEYKDEIPQVLDAYQGNIKFDGPEFDWEEMRRLSPFKILI</sequence>
<keyword evidence="5" id="KW-1185">Reference proteome</keyword>
<comment type="caution">
    <text evidence="4">The sequence shown here is derived from an EMBL/GenBank/DDBJ whole genome shotgun (WGS) entry which is preliminary data.</text>
</comment>
<evidence type="ECO:0000256" key="3">
    <source>
        <dbReference type="ARBA" id="ARBA00022946"/>
    </source>
</evidence>
<comment type="similarity">
    <text evidence="1">Belongs to the mTERF family.</text>
</comment>
<evidence type="ECO:0000256" key="1">
    <source>
        <dbReference type="ARBA" id="ARBA00007692"/>
    </source>
</evidence>
<dbReference type="FunFam" id="1.25.70.10:FF:000001">
    <property type="entry name" value="Mitochondrial transcription termination factor-like"/>
    <property type="match status" value="1"/>
</dbReference>
<dbReference type="EMBL" id="BJWL01000277">
    <property type="protein sequence ID" value="GFS37322.1"/>
    <property type="molecule type" value="Genomic_DNA"/>
</dbReference>
<protein>
    <recommendedName>
        <fullName evidence="6">Mitochondrial transcription termination factor family protein</fullName>
    </recommendedName>
</protein>
<dbReference type="InterPro" id="IPR038538">
    <property type="entry name" value="MTERF_sf"/>
</dbReference>
<name>A0A7J0DKW6_9ERIC</name>
<keyword evidence="3" id="KW-0809">Transit peptide</keyword>
<dbReference type="GO" id="GO:0006353">
    <property type="term" value="P:DNA-templated transcription termination"/>
    <property type="evidence" value="ECO:0007669"/>
    <property type="project" value="UniProtKB-KW"/>
</dbReference>
<proteinExistence type="inferred from homology"/>
<gene>
    <name evidence="4" type="ORF">Acr_00g0051400</name>
</gene>
<keyword evidence="2" id="KW-0805">Transcription regulation</keyword>